<feature type="compositionally biased region" description="Basic and acidic residues" evidence="1">
    <location>
        <begin position="202"/>
        <end position="231"/>
    </location>
</feature>
<feature type="compositionally biased region" description="Basic and acidic residues" evidence="1">
    <location>
        <begin position="273"/>
        <end position="283"/>
    </location>
</feature>
<protein>
    <submittedName>
        <fullName evidence="2">Uncharacterized protein</fullName>
    </submittedName>
</protein>
<feature type="compositionally biased region" description="Polar residues" evidence="1">
    <location>
        <begin position="471"/>
        <end position="491"/>
    </location>
</feature>
<gene>
    <name evidence="2" type="ORF">TcWFU_009008</name>
</gene>
<proteinExistence type="predicted"/>
<feature type="compositionally biased region" description="Basic residues" evidence="1">
    <location>
        <begin position="658"/>
        <end position="670"/>
    </location>
</feature>
<feature type="compositionally biased region" description="Basic residues" evidence="1">
    <location>
        <begin position="259"/>
        <end position="272"/>
    </location>
</feature>
<feature type="compositionally biased region" description="Polar residues" evidence="1">
    <location>
        <begin position="627"/>
        <end position="644"/>
    </location>
</feature>
<feature type="region of interest" description="Disordered" evidence="1">
    <location>
        <begin position="187"/>
        <end position="513"/>
    </location>
</feature>
<accession>A0ABR4Q7B9</accession>
<name>A0ABR4Q7B9_9CEST</name>
<feature type="compositionally biased region" description="Basic and acidic residues" evidence="1">
    <location>
        <begin position="247"/>
        <end position="258"/>
    </location>
</feature>
<feature type="region of interest" description="Disordered" evidence="1">
    <location>
        <begin position="583"/>
        <end position="779"/>
    </location>
</feature>
<feature type="compositionally biased region" description="Basic and acidic residues" evidence="1">
    <location>
        <begin position="138"/>
        <end position="148"/>
    </location>
</feature>
<dbReference type="Proteomes" id="UP001651158">
    <property type="component" value="Unassembled WGS sequence"/>
</dbReference>
<feature type="compositionally biased region" description="Basic and acidic residues" evidence="1">
    <location>
        <begin position="407"/>
        <end position="419"/>
    </location>
</feature>
<comment type="caution">
    <text evidence="2">The sequence shown here is derived from an EMBL/GenBank/DDBJ whole genome shotgun (WGS) entry which is preliminary data.</text>
</comment>
<dbReference type="EMBL" id="JAKROA010000008">
    <property type="protein sequence ID" value="KAL5105567.1"/>
    <property type="molecule type" value="Genomic_DNA"/>
</dbReference>
<organism evidence="2 3">
    <name type="scientific">Taenia crassiceps</name>
    <dbReference type="NCBI Taxonomy" id="6207"/>
    <lineage>
        <taxon>Eukaryota</taxon>
        <taxon>Metazoa</taxon>
        <taxon>Spiralia</taxon>
        <taxon>Lophotrochozoa</taxon>
        <taxon>Platyhelminthes</taxon>
        <taxon>Cestoda</taxon>
        <taxon>Eucestoda</taxon>
        <taxon>Cyclophyllidea</taxon>
        <taxon>Taeniidae</taxon>
        <taxon>Taenia</taxon>
    </lineage>
</organism>
<evidence type="ECO:0000256" key="1">
    <source>
        <dbReference type="SAM" id="MobiDB-lite"/>
    </source>
</evidence>
<evidence type="ECO:0000313" key="3">
    <source>
        <dbReference type="Proteomes" id="UP001651158"/>
    </source>
</evidence>
<evidence type="ECO:0000313" key="2">
    <source>
        <dbReference type="EMBL" id="KAL5105567.1"/>
    </source>
</evidence>
<feature type="compositionally biased region" description="Polar residues" evidence="1">
    <location>
        <begin position="374"/>
        <end position="385"/>
    </location>
</feature>
<feature type="compositionally biased region" description="Polar residues" evidence="1">
    <location>
        <begin position="232"/>
        <end position="246"/>
    </location>
</feature>
<keyword evidence="3" id="KW-1185">Reference proteome</keyword>
<feature type="region of interest" description="Disordered" evidence="1">
    <location>
        <begin position="124"/>
        <end position="169"/>
    </location>
</feature>
<reference evidence="2 3" key="1">
    <citation type="journal article" date="2022" name="Front. Cell. Infect. Microbiol.">
        <title>The Genomes of Two Strains of Taenia crassiceps the Animal Model for the Study of Human Cysticercosis.</title>
        <authorList>
            <person name="Bobes R.J."/>
            <person name="Estrada K."/>
            <person name="Rios-Valencia D.G."/>
            <person name="Calderon-Gallegos A."/>
            <person name="de la Torre P."/>
            <person name="Carrero J.C."/>
            <person name="Sanchez-Flores A."/>
            <person name="Laclette J.P."/>
        </authorList>
    </citation>
    <scope>NUCLEOTIDE SEQUENCE [LARGE SCALE GENOMIC DNA]</scope>
    <source>
        <strain evidence="2">WFUcys</strain>
    </source>
</reference>
<sequence length="779" mass="85216">MHAGAHVASIPRIYAQNSEQKNIHNNMTYVDLQDAPIVKGGDDSNLQHFGLTRPRRRKTHPANTIILVEGETVTHEPVTTEDLFTQPLERSHSEDLLGNRNKEAAEERQTINFTGPVNGIALPALQTGGVKSKSPKNGADKAGEKESVYQHGEPPTRPTEGSRKLRGSTCEGEYAYARDELKTTAPDRYVDYKGSKSSGAPSKDKRNGLKQAEETEKRRSVEKTQQKEKKVTSFNKKSLRTSTGVRSSEEEVSKEKKPINKKQGKKRSSRVTKIHELSDHGNEKALPNATSKNGVQDSKLEANVATEASREYALPLERSDDNAGIVVSNSKSSSEPKLAIPQAPERSKQEKAHSKATTSGPSVAEAKDQKKAHQSGSISAPTTSKKPMGKGKNLHKEPRKGMLSTDGEMHELSDHEGRNHFGSPESSFKAVNGVALVSNTQPEEQTSEESRKETPTSNSGASSAVEDDKTNASLSPLNSSKSNTATSQADHSISRLPSMPSSHKNGRRFHHLDSGAMLASKDDLDTLNEEKLRPKSEIIPDVKASNEYAVPLKGSKYNTSRSLPDIYENQSTVAPTYDKSVISTPIAPGRSKKNKSEKNLSTPNSMVHSELAISSGPIAETKRQENEGQQNTGDVNQTSPNHYNKVQGLQGHEDKIGGKSHRNLVKRSRRFFIPGLRASRSEETLPQPSDLGDPKPASRLLQPDHPSSRSRRSRSLWSKLTRLFNGEPMPTLDVLDPAEDEKLQGGNGLQNEPPTVKSEDADRTGSPNKCVEEVEKTVF</sequence>
<feature type="compositionally biased region" description="Basic and acidic residues" evidence="1">
    <location>
        <begin position="770"/>
        <end position="779"/>
    </location>
</feature>